<keyword evidence="2" id="KW-1185">Reference proteome</keyword>
<dbReference type="Proteomes" id="UP001154282">
    <property type="component" value="Unassembled WGS sequence"/>
</dbReference>
<protein>
    <submittedName>
        <fullName evidence="1">Uncharacterized protein</fullName>
    </submittedName>
</protein>
<reference evidence="1" key="1">
    <citation type="submission" date="2022-08" db="EMBL/GenBank/DDBJ databases">
        <authorList>
            <person name="Gutierrez-Valencia J."/>
        </authorList>
    </citation>
    <scope>NUCLEOTIDE SEQUENCE</scope>
</reference>
<name>A0AAV0JR68_9ROSI</name>
<accession>A0AAV0JR68</accession>
<gene>
    <name evidence="1" type="ORF">LITE_LOCUS15543</name>
</gene>
<comment type="caution">
    <text evidence="1">The sequence shown here is derived from an EMBL/GenBank/DDBJ whole genome shotgun (WGS) entry which is preliminary data.</text>
</comment>
<sequence>MILDLISLPNRGGLGEKVINSDVSGDGCGGCPVIPCHHDASDPHGTKERDHTLSLWLHGIGHCKSSSHLPINGDQHTRSSQLFVFEDVFLHLWPQCDLRCPHKPSVPN</sequence>
<evidence type="ECO:0000313" key="2">
    <source>
        <dbReference type="Proteomes" id="UP001154282"/>
    </source>
</evidence>
<proteinExistence type="predicted"/>
<dbReference type="AlphaFoldDB" id="A0AAV0JR68"/>
<evidence type="ECO:0000313" key="1">
    <source>
        <dbReference type="EMBL" id="CAI0412416.1"/>
    </source>
</evidence>
<dbReference type="EMBL" id="CAMGYJ010000005">
    <property type="protein sequence ID" value="CAI0412416.1"/>
    <property type="molecule type" value="Genomic_DNA"/>
</dbReference>
<organism evidence="1 2">
    <name type="scientific">Linum tenue</name>
    <dbReference type="NCBI Taxonomy" id="586396"/>
    <lineage>
        <taxon>Eukaryota</taxon>
        <taxon>Viridiplantae</taxon>
        <taxon>Streptophyta</taxon>
        <taxon>Embryophyta</taxon>
        <taxon>Tracheophyta</taxon>
        <taxon>Spermatophyta</taxon>
        <taxon>Magnoliopsida</taxon>
        <taxon>eudicotyledons</taxon>
        <taxon>Gunneridae</taxon>
        <taxon>Pentapetalae</taxon>
        <taxon>rosids</taxon>
        <taxon>fabids</taxon>
        <taxon>Malpighiales</taxon>
        <taxon>Linaceae</taxon>
        <taxon>Linum</taxon>
    </lineage>
</organism>
<feature type="non-terminal residue" evidence="1">
    <location>
        <position position="108"/>
    </location>
</feature>